<dbReference type="GO" id="GO:0008757">
    <property type="term" value="F:S-adenosylmethionine-dependent methyltransferase activity"/>
    <property type="evidence" value="ECO:0007669"/>
    <property type="project" value="InterPro"/>
</dbReference>
<dbReference type="Gene3D" id="3.40.50.150">
    <property type="entry name" value="Vaccinia Virus protein VP39"/>
    <property type="match status" value="1"/>
</dbReference>
<name>A0A0A0HKX4_9RHOB</name>
<accession>A0A0A0HKX4</accession>
<evidence type="ECO:0000313" key="3">
    <source>
        <dbReference type="Proteomes" id="UP000030021"/>
    </source>
</evidence>
<protein>
    <submittedName>
        <fullName evidence="2">Methylase involved in ubiquinone/menaquinone biosynthesis</fullName>
    </submittedName>
</protein>
<dbReference type="CDD" id="cd02440">
    <property type="entry name" value="AdoMet_MTases"/>
    <property type="match status" value="1"/>
</dbReference>
<dbReference type="Proteomes" id="UP000030021">
    <property type="component" value="Unassembled WGS sequence"/>
</dbReference>
<dbReference type="AlphaFoldDB" id="A0A0A0HKX4"/>
<keyword evidence="2" id="KW-0830">Ubiquinone</keyword>
<gene>
    <name evidence="2" type="ORF">rosmuc_02779</name>
</gene>
<dbReference type="HOGENOM" id="CLU_1106457_0_0_5"/>
<dbReference type="PANTHER" id="PTHR43591">
    <property type="entry name" value="METHYLTRANSFERASE"/>
    <property type="match status" value="1"/>
</dbReference>
<evidence type="ECO:0000259" key="1">
    <source>
        <dbReference type="Pfam" id="PF08241"/>
    </source>
</evidence>
<dbReference type="InterPro" id="IPR013216">
    <property type="entry name" value="Methyltransf_11"/>
</dbReference>
<sequence>MKDYDSIAKNLLEHCPDPAKAYVLEIGSDAHGGMLQSLAPLVRKVVGINIIGNPSIDAPNASFCLGDIRHTDFADNSFDLAVSYAVFEHVRGIEEALEEIHRVLKPGGAFITTFGPVWSCMWGHHLWVRKPERHVYNQPPHLPPYCHLLMEPEDLRAELEGKHAAEVADEIVKFVYQSDEQNQVHHDAYVKMVKASKLEIVALRSHRNTKLEEAYLAGRDPLESYLERLEKKLGPGDYLSASLSLRLRKPG</sequence>
<dbReference type="PATRIC" id="fig|1288298.3.peg.2796"/>
<dbReference type="GO" id="GO:0032259">
    <property type="term" value="P:methylation"/>
    <property type="evidence" value="ECO:0007669"/>
    <property type="project" value="UniProtKB-KW"/>
</dbReference>
<dbReference type="PANTHER" id="PTHR43591:SF110">
    <property type="entry name" value="RHODANESE DOMAIN-CONTAINING PROTEIN"/>
    <property type="match status" value="1"/>
</dbReference>
<dbReference type="eggNOG" id="COG2230">
    <property type="taxonomic scope" value="Bacteria"/>
</dbReference>
<dbReference type="EMBL" id="AONH01000015">
    <property type="protein sequence ID" value="KGM87299.1"/>
    <property type="molecule type" value="Genomic_DNA"/>
</dbReference>
<dbReference type="SUPFAM" id="SSF53335">
    <property type="entry name" value="S-adenosyl-L-methionine-dependent methyltransferases"/>
    <property type="match status" value="1"/>
</dbReference>
<organism evidence="2 3">
    <name type="scientific">Roseovarius mucosus DSM 17069</name>
    <dbReference type="NCBI Taxonomy" id="1288298"/>
    <lineage>
        <taxon>Bacteria</taxon>
        <taxon>Pseudomonadati</taxon>
        <taxon>Pseudomonadota</taxon>
        <taxon>Alphaproteobacteria</taxon>
        <taxon>Rhodobacterales</taxon>
        <taxon>Roseobacteraceae</taxon>
        <taxon>Roseovarius</taxon>
    </lineage>
</organism>
<keyword evidence="2" id="KW-0808">Transferase</keyword>
<comment type="caution">
    <text evidence="2">The sequence shown here is derived from an EMBL/GenBank/DDBJ whole genome shotgun (WGS) entry which is preliminary data.</text>
</comment>
<dbReference type="RefSeq" id="WP_037274572.1">
    <property type="nucleotide sequence ID" value="NZ_KN293981.1"/>
</dbReference>
<proteinExistence type="predicted"/>
<dbReference type="Pfam" id="PF08241">
    <property type="entry name" value="Methyltransf_11"/>
    <property type="match status" value="1"/>
</dbReference>
<keyword evidence="2" id="KW-0489">Methyltransferase</keyword>
<feature type="domain" description="Methyltransferase type 11" evidence="1">
    <location>
        <begin position="25"/>
        <end position="111"/>
    </location>
</feature>
<reference evidence="2 3" key="1">
    <citation type="submission" date="2013-01" db="EMBL/GenBank/DDBJ databases">
        <authorList>
            <person name="Fiebig A."/>
            <person name="Goeker M."/>
            <person name="Klenk H.-P.P."/>
        </authorList>
    </citation>
    <scope>NUCLEOTIDE SEQUENCE [LARGE SCALE GENOMIC DNA]</scope>
    <source>
        <strain evidence="2 3">DSM 17069</strain>
    </source>
</reference>
<evidence type="ECO:0000313" key="2">
    <source>
        <dbReference type="EMBL" id="KGM87299.1"/>
    </source>
</evidence>
<dbReference type="InterPro" id="IPR029063">
    <property type="entry name" value="SAM-dependent_MTases_sf"/>
</dbReference>